<name>A0ABW0JLG0_9GAMM</name>
<dbReference type="NCBIfam" id="NF011018">
    <property type="entry name" value="PRK14446.1"/>
    <property type="match status" value="1"/>
</dbReference>
<feature type="domain" description="Acylphosphatase-like" evidence="7">
    <location>
        <begin position="3"/>
        <end position="88"/>
    </location>
</feature>
<organism evidence="8 9">
    <name type="scientific">Rhodanobacter umsongensis</name>
    <dbReference type="NCBI Taxonomy" id="633153"/>
    <lineage>
        <taxon>Bacteria</taxon>
        <taxon>Pseudomonadati</taxon>
        <taxon>Pseudomonadota</taxon>
        <taxon>Gammaproteobacteria</taxon>
        <taxon>Lysobacterales</taxon>
        <taxon>Rhodanobacteraceae</taxon>
        <taxon>Rhodanobacter</taxon>
    </lineage>
</organism>
<protein>
    <recommendedName>
        <fullName evidence="3 5">acylphosphatase</fullName>
        <ecNumber evidence="2 5">3.6.1.7</ecNumber>
    </recommendedName>
</protein>
<dbReference type="InterPro" id="IPR001792">
    <property type="entry name" value="Acylphosphatase-like_dom"/>
</dbReference>
<dbReference type="NCBIfam" id="NF011000">
    <property type="entry name" value="PRK14426.1"/>
    <property type="match status" value="1"/>
</dbReference>
<dbReference type="Gene3D" id="3.30.70.100">
    <property type="match status" value="1"/>
</dbReference>
<dbReference type="EMBL" id="JBHSMK010000005">
    <property type="protein sequence ID" value="MFC5436734.1"/>
    <property type="molecule type" value="Genomic_DNA"/>
</dbReference>
<dbReference type="NCBIfam" id="NF011022">
    <property type="entry name" value="PRK14451.1"/>
    <property type="match status" value="1"/>
</dbReference>
<dbReference type="Proteomes" id="UP001596013">
    <property type="component" value="Unassembled WGS sequence"/>
</dbReference>
<evidence type="ECO:0000256" key="5">
    <source>
        <dbReference type="PROSITE-ProRule" id="PRU00520"/>
    </source>
</evidence>
<dbReference type="SUPFAM" id="SSF54975">
    <property type="entry name" value="Acylphosphatase/BLUF domain-like"/>
    <property type="match status" value="1"/>
</dbReference>
<evidence type="ECO:0000259" key="7">
    <source>
        <dbReference type="PROSITE" id="PS51160"/>
    </source>
</evidence>
<dbReference type="PANTHER" id="PTHR47268">
    <property type="entry name" value="ACYLPHOSPHATASE"/>
    <property type="match status" value="1"/>
</dbReference>
<dbReference type="InterPro" id="IPR036046">
    <property type="entry name" value="Acylphosphatase-like_dom_sf"/>
</dbReference>
<evidence type="ECO:0000256" key="1">
    <source>
        <dbReference type="ARBA" id="ARBA00005614"/>
    </source>
</evidence>
<proteinExistence type="inferred from homology"/>
<dbReference type="RefSeq" id="WP_377304436.1">
    <property type="nucleotide sequence ID" value="NZ_JBHSMK010000005.1"/>
</dbReference>
<sequence length="88" mass="9513">MASACFIVSGRVQGVFYRASTREQALRLGLAGHARNRPDGRVEVVACGPADALDALERWLRQGPPAARVEAVSREALPEQDLRGFHTG</sequence>
<dbReference type="InterPro" id="IPR020456">
    <property type="entry name" value="Acylphosphatase"/>
</dbReference>
<evidence type="ECO:0000256" key="6">
    <source>
        <dbReference type="RuleBase" id="RU004168"/>
    </source>
</evidence>
<dbReference type="Pfam" id="PF00708">
    <property type="entry name" value="Acylphosphatase"/>
    <property type="match status" value="1"/>
</dbReference>
<evidence type="ECO:0000313" key="8">
    <source>
        <dbReference type="EMBL" id="MFC5436734.1"/>
    </source>
</evidence>
<evidence type="ECO:0000256" key="2">
    <source>
        <dbReference type="ARBA" id="ARBA00012150"/>
    </source>
</evidence>
<evidence type="ECO:0000256" key="3">
    <source>
        <dbReference type="ARBA" id="ARBA00015991"/>
    </source>
</evidence>
<reference evidence="9" key="1">
    <citation type="journal article" date="2019" name="Int. J. Syst. Evol. Microbiol.">
        <title>The Global Catalogue of Microorganisms (GCM) 10K type strain sequencing project: providing services to taxonomists for standard genome sequencing and annotation.</title>
        <authorList>
            <consortium name="The Broad Institute Genomics Platform"/>
            <consortium name="The Broad Institute Genome Sequencing Center for Infectious Disease"/>
            <person name="Wu L."/>
            <person name="Ma J."/>
        </authorList>
    </citation>
    <scope>NUCLEOTIDE SEQUENCE [LARGE SCALE GENOMIC DNA]</scope>
    <source>
        <strain evidence="9">JCM 17130</strain>
    </source>
</reference>
<keyword evidence="9" id="KW-1185">Reference proteome</keyword>
<feature type="active site" evidence="5">
    <location>
        <position position="36"/>
    </location>
</feature>
<accession>A0ABW0JLG0</accession>
<comment type="similarity">
    <text evidence="1 6">Belongs to the acylphosphatase family.</text>
</comment>
<evidence type="ECO:0000313" key="9">
    <source>
        <dbReference type="Proteomes" id="UP001596013"/>
    </source>
</evidence>
<comment type="catalytic activity">
    <reaction evidence="4 5">
        <text>an acyl phosphate + H2O = a carboxylate + phosphate + H(+)</text>
        <dbReference type="Rhea" id="RHEA:14965"/>
        <dbReference type="ChEBI" id="CHEBI:15377"/>
        <dbReference type="ChEBI" id="CHEBI:15378"/>
        <dbReference type="ChEBI" id="CHEBI:29067"/>
        <dbReference type="ChEBI" id="CHEBI:43474"/>
        <dbReference type="ChEBI" id="CHEBI:59918"/>
        <dbReference type="EC" id="3.6.1.7"/>
    </reaction>
</comment>
<dbReference type="EC" id="3.6.1.7" evidence="2 5"/>
<feature type="active site" evidence="5">
    <location>
        <position position="18"/>
    </location>
</feature>
<dbReference type="PANTHER" id="PTHR47268:SF4">
    <property type="entry name" value="ACYLPHOSPHATASE"/>
    <property type="match status" value="1"/>
</dbReference>
<evidence type="ECO:0000256" key="4">
    <source>
        <dbReference type="ARBA" id="ARBA00047645"/>
    </source>
</evidence>
<keyword evidence="5" id="KW-0378">Hydrolase</keyword>
<dbReference type="PROSITE" id="PS51160">
    <property type="entry name" value="ACYLPHOSPHATASE_3"/>
    <property type="match status" value="1"/>
</dbReference>
<gene>
    <name evidence="8" type="ORF">ACFPME_09225</name>
</gene>
<comment type="caution">
    <text evidence="8">The sequence shown here is derived from an EMBL/GenBank/DDBJ whole genome shotgun (WGS) entry which is preliminary data.</text>
</comment>